<organism evidence="2 3">
    <name type="scientific">Bradyrhizobium cosmicum</name>
    <dbReference type="NCBI Taxonomy" id="1404864"/>
    <lineage>
        <taxon>Bacteria</taxon>
        <taxon>Pseudomonadati</taxon>
        <taxon>Pseudomonadota</taxon>
        <taxon>Alphaproteobacteria</taxon>
        <taxon>Hyphomicrobiales</taxon>
        <taxon>Nitrobacteraceae</taxon>
        <taxon>Bradyrhizobium</taxon>
    </lineage>
</organism>
<feature type="region of interest" description="Disordered" evidence="1">
    <location>
        <begin position="143"/>
        <end position="167"/>
    </location>
</feature>
<evidence type="ECO:0000313" key="3">
    <source>
        <dbReference type="Proteomes" id="UP000007886"/>
    </source>
</evidence>
<reference evidence="2 3" key="1">
    <citation type="journal article" date="2012" name="Microbes Environ.">
        <title>Complete genome sequence of Bradyrhizobium sp. S23321: insights into symbiosis evolution in soil oligotrophs.</title>
        <authorList>
            <person name="Okubo T."/>
            <person name="Tsukui T."/>
            <person name="Maita H."/>
            <person name="Okamoto S."/>
            <person name="Oshima K."/>
            <person name="Fujisawa T."/>
            <person name="Saito A."/>
            <person name="Futamata H."/>
            <person name="Hattori R."/>
            <person name="Shimomura Y."/>
            <person name="Haruta S."/>
            <person name="Morimoto S."/>
            <person name="Wang Y."/>
            <person name="Sakai Y."/>
            <person name="Hattori M."/>
            <person name="Aizawa S."/>
            <person name="Nagashima K.V.P."/>
            <person name="Masuda S."/>
            <person name="Hattori T."/>
            <person name="Yamashita A."/>
            <person name="Bao Z."/>
            <person name="Hayatsu M."/>
            <person name="Kajiya-Kanegae H."/>
            <person name="Yoshinaga I."/>
            <person name="Sakamoto K."/>
            <person name="Toyota K."/>
            <person name="Nakao M."/>
            <person name="Kohara M."/>
            <person name="Anda M."/>
            <person name="Niwa R."/>
            <person name="Jung-Hwan P."/>
            <person name="Sameshima-Saito R."/>
            <person name="Tokuda S."/>
            <person name="Yamamoto S."/>
            <person name="Yamamoto S."/>
            <person name="Yokoyama T."/>
            <person name="Akutsu T."/>
            <person name="Nakamura Y."/>
            <person name="Nakahira-Yanaka Y."/>
            <person name="Takada Hoshino Y."/>
            <person name="Hirakawa H."/>
            <person name="Mitsui H."/>
            <person name="Terasawa K."/>
            <person name="Itakura M."/>
            <person name="Sato S."/>
            <person name="Ikeda-Ohtsubo W."/>
            <person name="Sakakura N."/>
            <person name="Kaminuma E."/>
            <person name="Minamisawa K."/>
        </authorList>
    </citation>
    <scope>NUCLEOTIDE SEQUENCE [LARGE SCALE GENOMIC DNA]</scope>
    <source>
        <strain evidence="2 3">S23321</strain>
    </source>
</reference>
<evidence type="ECO:0000256" key="1">
    <source>
        <dbReference type="SAM" id="MobiDB-lite"/>
    </source>
</evidence>
<sequence length="167" mass="16877">MQNPFRNFCEAALLSATLAIIASPDIARAQSGSAGGSIGNDEKSLSGSRESPRAAEPSRPARRSRPADDAPSRAPQRSGGGGNYDGAWVLTSVGQTCDGSTDTVVVTSGTMVGKYGTGQVRPNGAVSGTGAAGSLSWTMSGRFSGRSGSGTFRRSDGCVGSWTGAKQ</sequence>
<dbReference type="EMBL" id="AP012279">
    <property type="protein sequence ID" value="BAL78936.1"/>
    <property type="molecule type" value="Genomic_DNA"/>
</dbReference>
<name>A0AAI8MIF6_9BRAD</name>
<keyword evidence="3" id="KW-1185">Reference proteome</keyword>
<proteinExistence type="predicted"/>
<gene>
    <name evidence="2" type="ORF">S23_57450</name>
</gene>
<dbReference type="AlphaFoldDB" id="A0AAI8MIF6"/>
<evidence type="ECO:0000313" key="2">
    <source>
        <dbReference type="EMBL" id="BAL78936.1"/>
    </source>
</evidence>
<dbReference type="RefSeq" id="WP_015688208.1">
    <property type="nucleotide sequence ID" value="NC_017082.1"/>
</dbReference>
<accession>A0AAI8MIF6</accession>
<dbReference type="KEGG" id="brs:S23_57450"/>
<feature type="compositionally biased region" description="Low complexity" evidence="1">
    <location>
        <begin position="143"/>
        <end position="152"/>
    </location>
</feature>
<protein>
    <submittedName>
        <fullName evidence="2">Uncharacterized protein</fullName>
    </submittedName>
</protein>
<dbReference type="Proteomes" id="UP000007886">
    <property type="component" value="Chromosome"/>
</dbReference>
<feature type="region of interest" description="Disordered" evidence="1">
    <location>
        <begin position="29"/>
        <end position="86"/>
    </location>
</feature>